<proteinExistence type="predicted"/>
<reference evidence="1 2" key="1">
    <citation type="submission" date="2019-10" db="EMBL/GenBank/DDBJ databases">
        <title>The completed genome of Lactobacillus harbinensis M1.</title>
        <authorList>
            <person name="Zheng Y."/>
        </authorList>
    </citation>
    <scope>NUCLEOTIDE SEQUENCE [LARGE SCALE GENOMIC DNA]</scope>
    <source>
        <strain evidence="1 2">M1</strain>
    </source>
</reference>
<name>A0A5P8M1Y9_9LACO</name>
<dbReference type="EMBL" id="CP045143">
    <property type="protein sequence ID" value="QFR22522.1"/>
    <property type="molecule type" value="Genomic_DNA"/>
</dbReference>
<dbReference type="NCBIfam" id="TIGR01636">
    <property type="entry name" value="phage_rinA"/>
    <property type="match status" value="1"/>
</dbReference>
<dbReference type="Proteomes" id="UP000326779">
    <property type="component" value="Chromosome"/>
</dbReference>
<evidence type="ECO:0000313" key="2">
    <source>
        <dbReference type="Proteomes" id="UP000326779"/>
    </source>
</evidence>
<dbReference type="KEGG" id="lhb:D1010_03175"/>
<protein>
    <recommendedName>
        <fullName evidence="3">Transcriptional regulator</fullName>
    </recommendedName>
</protein>
<evidence type="ECO:0008006" key="3">
    <source>
        <dbReference type="Google" id="ProtNLM"/>
    </source>
</evidence>
<gene>
    <name evidence="1" type="ORF">D1010_03175</name>
</gene>
<sequence>MITDFARCADADWRKLMPVLNKDDLRELDREFTKYQYIEDDKAIVWTRIMHPWKPSDNNVGGGRSTGISKPEEEIALKLDDNPQWQRLELREQHCKAAIERMDDEQYKIYKLRYRSGNYYDWETVGKLLHYSHAQIYRKRYALLALLAEECGMLSKDETKTGSSLMN</sequence>
<accession>A0A5P8M1Y9</accession>
<evidence type="ECO:0000313" key="1">
    <source>
        <dbReference type="EMBL" id="QFR22522.1"/>
    </source>
</evidence>
<organism evidence="1 2">
    <name type="scientific">Schleiferilactobacillus harbinensis</name>
    <dbReference type="NCBI Taxonomy" id="304207"/>
    <lineage>
        <taxon>Bacteria</taxon>
        <taxon>Bacillati</taxon>
        <taxon>Bacillota</taxon>
        <taxon>Bacilli</taxon>
        <taxon>Lactobacillales</taxon>
        <taxon>Lactobacillaceae</taxon>
        <taxon>Schleiferilactobacillus</taxon>
    </lineage>
</organism>
<dbReference type="AlphaFoldDB" id="A0A5P8M1Y9"/>
<dbReference type="InterPro" id="IPR006523">
    <property type="entry name" value="RinA"/>
</dbReference>